<reference evidence="2 3" key="1">
    <citation type="journal article" date="2019" name="Int. J. Syst. Evol. Microbiol.">
        <title>The Global Catalogue of Microorganisms (GCM) 10K type strain sequencing project: providing services to taxonomists for standard genome sequencing and annotation.</title>
        <authorList>
            <consortium name="The Broad Institute Genomics Platform"/>
            <consortium name="The Broad Institute Genome Sequencing Center for Infectious Disease"/>
            <person name="Wu L."/>
            <person name="Ma J."/>
        </authorList>
    </citation>
    <scope>NUCLEOTIDE SEQUENCE [LARGE SCALE GENOMIC DNA]</scope>
    <source>
        <strain evidence="2 3">Q85</strain>
    </source>
</reference>
<organism evidence="2 3">
    <name type="scientific">Halorubrum yunnanense</name>
    <dbReference type="NCBI Taxonomy" id="1526162"/>
    <lineage>
        <taxon>Archaea</taxon>
        <taxon>Methanobacteriati</taxon>
        <taxon>Methanobacteriota</taxon>
        <taxon>Stenosarchaea group</taxon>
        <taxon>Halobacteria</taxon>
        <taxon>Halobacteriales</taxon>
        <taxon>Haloferacaceae</taxon>
        <taxon>Halorubrum</taxon>
    </lineage>
</organism>
<evidence type="ECO:0000313" key="2">
    <source>
        <dbReference type="EMBL" id="MFC7187826.1"/>
    </source>
</evidence>
<evidence type="ECO:0000256" key="1">
    <source>
        <dbReference type="SAM" id="MobiDB-lite"/>
    </source>
</evidence>
<protein>
    <submittedName>
        <fullName evidence="2">Uncharacterized protein</fullName>
    </submittedName>
</protein>
<dbReference type="Proteomes" id="UP001596390">
    <property type="component" value="Unassembled WGS sequence"/>
</dbReference>
<dbReference type="EMBL" id="JBHSZZ010000063">
    <property type="protein sequence ID" value="MFC7187826.1"/>
    <property type="molecule type" value="Genomic_DNA"/>
</dbReference>
<proteinExistence type="predicted"/>
<name>A0ABD5YID9_9EURY</name>
<sequence>MRSDHGIAHVDVDVTDDGETEYFAVGSRAAGLGPTLAPGSAAVAVSGEEDADTRPGDGTQRS</sequence>
<evidence type="ECO:0000313" key="3">
    <source>
        <dbReference type="Proteomes" id="UP001596390"/>
    </source>
</evidence>
<dbReference type="AlphaFoldDB" id="A0ABD5YID9"/>
<feature type="region of interest" description="Disordered" evidence="1">
    <location>
        <begin position="30"/>
        <end position="62"/>
    </location>
</feature>
<keyword evidence="3" id="KW-1185">Reference proteome</keyword>
<dbReference type="RefSeq" id="WP_379790441.1">
    <property type="nucleotide sequence ID" value="NZ_JAODIX010000063.1"/>
</dbReference>
<accession>A0ABD5YID9</accession>
<gene>
    <name evidence="2" type="ORF">ACFQMK_13255</name>
</gene>
<comment type="caution">
    <text evidence="2">The sequence shown here is derived from an EMBL/GenBank/DDBJ whole genome shotgun (WGS) entry which is preliminary data.</text>
</comment>